<evidence type="ECO:0000256" key="4">
    <source>
        <dbReference type="ARBA" id="ARBA00022723"/>
    </source>
</evidence>
<feature type="region of interest" description="Disordered" evidence="12">
    <location>
        <begin position="223"/>
        <end position="324"/>
    </location>
</feature>
<evidence type="ECO:0000256" key="3">
    <source>
        <dbReference type="ARBA" id="ARBA00022525"/>
    </source>
</evidence>
<evidence type="ECO:0000256" key="2">
    <source>
        <dbReference type="ARBA" id="ARBA00004613"/>
    </source>
</evidence>
<feature type="compositionally biased region" description="Low complexity" evidence="12">
    <location>
        <begin position="281"/>
        <end position="291"/>
    </location>
</feature>
<evidence type="ECO:0000256" key="10">
    <source>
        <dbReference type="ARBA" id="ARBA00023180"/>
    </source>
</evidence>
<gene>
    <name evidence="13" type="ORF">DXG03_006538</name>
</gene>
<keyword evidence="10" id="KW-0325">Glycoprotein</keyword>
<keyword evidence="5" id="KW-0732">Signal</keyword>
<keyword evidence="14" id="KW-1185">Reference proteome</keyword>
<dbReference type="GO" id="GO:0004497">
    <property type="term" value="F:monooxygenase activity"/>
    <property type="evidence" value="ECO:0007669"/>
    <property type="project" value="UniProtKB-KW"/>
</dbReference>
<keyword evidence="3" id="KW-0964">Secreted</keyword>
<evidence type="ECO:0000256" key="12">
    <source>
        <dbReference type="SAM" id="MobiDB-lite"/>
    </source>
</evidence>
<reference evidence="13" key="2">
    <citation type="submission" date="2021-10" db="EMBL/GenBank/DDBJ databases">
        <title>Phylogenomics reveals ancestral predisposition of the termite-cultivated fungus Termitomyces towards a domesticated lifestyle.</title>
        <authorList>
            <person name="Auxier B."/>
            <person name="Grum-Grzhimaylo A."/>
            <person name="Cardenas M.E."/>
            <person name="Lodge J.D."/>
            <person name="Laessoe T."/>
            <person name="Pedersen O."/>
            <person name="Smith M.E."/>
            <person name="Kuyper T.W."/>
            <person name="Franco-Molano E.A."/>
            <person name="Baroni T.J."/>
            <person name="Aanen D.K."/>
        </authorList>
    </citation>
    <scope>NUCLEOTIDE SEQUENCE</scope>
    <source>
        <strain evidence="13">AP01</strain>
        <tissue evidence="13">Mycelium</tissue>
    </source>
</reference>
<keyword evidence="4" id="KW-0479">Metal-binding</keyword>
<reference evidence="13" key="1">
    <citation type="submission" date="2020-07" db="EMBL/GenBank/DDBJ databases">
        <authorList>
            <person name="Nieuwenhuis M."/>
            <person name="Van De Peppel L.J.J."/>
        </authorList>
    </citation>
    <scope>NUCLEOTIDE SEQUENCE</scope>
    <source>
        <strain evidence="13">AP01</strain>
        <tissue evidence="13">Mycelium</tissue>
    </source>
</reference>
<evidence type="ECO:0000313" key="13">
    <source>
        <dbReference type="EMBL" id="KAG5640954.1"/>
    </source>
</evidence>
<feature type="compositionally biased region" description="Basic residues" evidence="12">
    <location>
        <begin position="301"/>
        <end position="324"/>
    </location>
</feature>
<sequence length="324" mass="34643">MVWVSLNNRPYKFKFLNSPAGGSFTVEIATNRAKTTLSYNGQYTSDWVDGATYPSDYNKSPGCITTPNMHTQNQSMAAGTAFAISYQSDIKQVTPDNLVVFSVRYHTPWLRLTTYDVPQNLPACPPGGCICAWGWVPNGCGEPNMYHQGFKCQVTGATSVTPLAAPKPPVWCEDNPANCVQGAKQMIYWNQQTGNNIQVDGFDLHGQNKSPAYNSKLGFADGAQNDIFAGPPSNGQPANAAAPPPPPPTSTAAPPPPPPTSTAAPPPPPPTTTAAPPPPTTTAAPPATSSADIEVVCVTRTRAKRNPKATHVSRMHRRRAELNF</sequence>
<evidence type="ECO:0000256" key="11">
    <source>
        <dbReference type="ARBA" id="ARBA00046340"/>
    </source>
</evidence>
<comment type="subcellular location">
    <subcellularLocation>
        <location evidence="2">Secreted</location>
    </subcellularLocation>
</comment>
<dbReference type="PRINTS" id="PR01217">
    <property type="entry name" value="PRICHEXTENSN"/>
</dbReference>
<dbReference type="Proteomes" id="UP000775547">
    <property type="component" value="Unassembled WGS sequence"/>
</dbReference>
<evidence type="ECO:0000256" key="5">
    <source>
        <dbReference type="ARBA" id="ARBA00022729"/>
    </source>
</evidence>
<keyword evidence="7" id="KW-0186">Copper</keyword>
<dbReference type="InterPro" id="IPR054497">
    <property type="entry name" value="LPMO_AA14"/>
</dbReference>
<protein>
    <submittedName>
        <fullName evidence="13">Uncharacterized protein</fullName>
    </submittedName>
</protein>
<dbReference type="AlphaFoldDB" id="A0A9P7G1A0"/>
<evidence type="ECO:0000256" key="8">
    <source>
        <dbReference type="ARBA" id="ARBA00023033"/>
    </source>
</evidence>
<evidence type="ECO:0000256" key="7">
    <source>
        <dbReference type="ARBA" id="ARBA00023008"/>
    </source>
</evidence>
<organism evidence="13 14">
    <name type="scientific">Asterophora parasitica</name>
    <dbReference type="NCBI Taxonomy" id="117018"/>
    <lineage>
        <taxon>Eukaryota</taxon>
        <taxon>Fungi</taxon>
        <taxon>Dikarya</taxon>
        <taxon>Basidiomycota</taxon>
        <taxon>Agaricomycotina</taxon>
        <taxon>Agaricomycetes</taxon>
        <taxon>Agaricomycetidae</taxon>
        <taxon>Agaricales</taxon>
        <taxon>Tricholomatineae</taxon>
        <taxon>Lyophyllaceae</taxon>
        <taxon>Asterophora</taxon>
    </lineage>
</organism>
<dbReference type="OrthoDB" id="2019572at2759"/>
<name>A0A9P7G1A0_9AGAR</name>
<feature type="compositionally biased region" description="Pro residues" evidence="12">
    <location>
        <begin position="242"/>
        <end position="280"/>
    </location>
</feature>
<comment type="similarity">
    <text evidence="11">Belongs to the polysaccharide monooxygenase AA14 family.</text>
</comment>
<evidence type="ECO:0000313" key="14">
    <source>
        <dbReference type="Proteomes" id="UP000775547"/>
    </source>
</evidence>
<dbReference type="GO" id="GO:0005576">
    <property type="term" value="C:extracellular region"/>
    <property type="evidence" value="ECO:0007669"/>
    <property type="project" value="UniProtKB-SubCell"/>
</dbReference>
<comment type="cofactor">
    <cofactor evidence="1">
        <name>Cu(2+)</name>
        <dbReference type="ChEBI" id="CHEBI:29036"/>
    </cofactor>
</comment>
<evidence type="ECO:0000256" key="1">
    <source>
        <dbReference type="ARBA" id="ARBA00001973"/>
    </source>
</evidence>
<dbReference type="EMBL" id="JABCKV010000433">
    <property type="protein sequence ID" value="KAG5640954.1"/>
    <property type="molecule type" value="Genomic_DNA"/>
</dbReference>
<evidence type="ECO:0000256" key="9">
    <source>
        <dbReference type="ARBA" id="ARBA00023157"/>
    </source>
</evidence>
<comment type="caution">
    <text evidence="13">The sequence shown here is derived from an EMBL/GenBank/DDBJ whole genome shotgun (WGS) entry which is preliminary data.</text>
</comment>
<dbReference type="Pfam" id="PF22810">
    <property type="entry name" value="LPMO_AA14"/>
    <property type="match status" value="1"/>
</dbReference>
<evidence type="ECO:0000256" key="6">
    <source>
        <dbReference type="ARBA" id="ARBA00023002"/>
    </source>
</evidence>
<accession>A0A9P7G1A0</accession>
<dbReference type="GO" id="GO:0046872">
    <property type="term" value="F:metal ion binding"/>
    <property type="evidence" value="ECO:0007669"/>
    <property type="project" value="UniProtKB-KW"/>
</dbReference>
<keyword evidence="8" id="KW-0503">Monooxygenase</keyword>
<keyword evidence="9" id="KW-1015">Disulfide bond</keyword>
<keyword evidence="6" id="KW-0560">Oxidoreductase</keyword>
<proteinExistence type="inferred from homology"/>